<proteinExistence type="predicted"/>
<dbReference type="EMBL" id="BMOC01000003">
    <property type="protein sequence ID" value="GGJ00678.1"/>
    <property type="molecule type" value="Genomic_DNA"/>
</dbReference>
<organism evidence="1 2">
    <name type="scientific">Halobellus salinus</name>
    <dbReference type="NCBI Taxonomy" id="931585"/>
    <lineage>
        <taxon>Archaea</taxon>
        <taxon>Methanobacteriati</taxon>
        <taxon>Methanobacteriota</taxon>
        <taxon>Stenosarchaea group</taxon>
        <taxon>Halobacteria</taxon>
        <taxon>Halobacteriales</taxon>
        <taxon>Haloferacaceae</taxon>
        <taxon>Halobellus</taxon>
    </lineage>
</organism>
<dbReference type="InterPro" id="IPR054623">
    <property type="entry name" value="HAH_0734-like"/>
</dbReference>
<sequence length="91" mass="10294">MWQERGMKKVIIRGDPGIGRGAIIEVDGEEVVCFSLDRQSSYHGGDRPQLWCTVGTEDERETFEKREFVPHFLDVVAVDAEAIDIVEKRGS</sequence>
<keyword evidence="2" id="KW-1185">Reference proteome</keyword>
<protein>
    <submittedName>
        <fullName evidence="1">Uncharacterized protein</fullName>
    </submittedName>
</protein>
<gene>
    <name evidence="1" type="ORF">GCM10008995_08120</name>
</gene>
<dbReference type="AlphaFoldDB" id="A0A830ED85"/>
<reference evidence="1" key="1">
    <citation type="journal article" date="2014" name="Int. J. Syst. Evol. Microbiol.">
        <title>Complete genome sequence of Corynebacterium casei LMG S-19264T (=DSM 44701T), isolated from a smear-ripened cheese.</title>
        <authorList>
            <consortium name="US DOE Joint Genome Institute (JGI-PGF)"/>
            <person name="Walter F."/>
            <person name="Albersmeier A."/>
            <person name="Kalinowski J."/>
            <person name="Ruckert C."/>
        </authorList>
    </citation>
    <scope>NUCLEOTIDE SEQUENCE</scope>
    <source>
        <strain evidence="1">JCM 14359</strain>
    </source>
</reference>
<reference evidence="1" key="2">
    <citation type="submission" date="2020-09" db="EMBL/GenBank/DDBJ databases">
        <authorList>
            <person name="Sun Q."/>
            <person name="Ohkuma M."/>
        </authorList>
    </citation>
    <scope>NUCLEOTIDE SEQUENCE</scope>
    <source>
        <strain evidence="1">JCM 14359</strain>
    </source>
</reference>
<dbReference type="Pfam" id="PF23384">
    <property type="entry name" value="DUF7098"/>
    <property type="match status" value="1"/>
</dbReference>
<dbReference type="NCBIfam" id="NF045545">
    <property type="entry name" value="HAH_0734_fam"/>
    <property type="match status" value="1"/>
</dbReference>
<name>A0A830ED85_9EURY</name>
<evidence type="ECO:0000313" key="2">
    <source>
        <dbReference type="Proteomes" id="UP000653099"/>
    </source>
</evidence>
<accession>A0A830ED85</accession>
<comment type="caution">
    <text evidence="1">The sequence shown here is derived from an EMBL/GenBank/DDBJ whole genome shotgun (WGS) entry which is preliminary data.</text>
</comment>
<dbReference type="Proteomes" id="UP000653099">
    <property type="component" value="Unassembled WGS sequence"/>
</dbReference>
<evidence type="ECO:0000313" key="1">
    <source>
        <dbReference type="EMBL" id="GGJ00678.1"/>
    </source>
</evidence>